<keyword evidence="3" id="KW-1185">Reference proteome</keyword>
<gene>
    <name evidence="1" type="ORF">CH360_04855</name>
    <name evidence="2" type="ORF">CH373_06125</name>
</gene>
<evidence type="ECO:0000313" key="4">
    <source>
        <dbReference type="Proteomes" id="UP000231990"/>
    </source>
</evidence>
<name>A0A2M9ZNS6_9LEPT</name>
<proteinExistence type="predicted"/>
<dbReference type="Proteomes" id="UP000231990">
    <property type="component" value="Unassembled WGS sequence"/>
</dbReference>
<dbReference type="Proteomes" id="UP000231962">
    <property type="component" value="Unassembled WGS sequence"/>
</dbReference>
<dbReference type="EMBL" id="NPDZ01000003">
    <property type="protein sequence ID" value="PJZ73740.1"/>
    <property type="molecule type" value="Genomic_DNA"/>
</dbReference>
<dbReference type="AlphaFoldDB" id="A0A2M9ZNS6"/>
<sequence length="189" mass="22059">MANFKLRIIEQKWIDDNPENAYDLCSYGSIYLEIGGSIISDAEDDWTINTAGLELLKSAISDHFVNSSTRPIFDHCGQLAMLGCPISTNWDVRHKGEEITICNITKISSIDRGAETQFKDIEVTILKVDYLRQIIMFCDNIKLFFSTHRKRVFRNDYDKTEFESFWNEFDRSLDICRHELTVLKNHNYE</sequence>
<dbReference type="OrthoDB" id="9429671at2"/>
<dbReference type="RefSeq" id="WP_100712848.1">
    <property type="nucleotide sequence ID" value="NZ_NPDY01000002.1"/>
</dbReference>
<organism evidence="2 4">
    <name type="scientific">Leptospira perolatii</name>
    <dbReference type="NCBI Taxonomy" id="2023191"/>
    <lineage>
        <taxon>Bacteria</taxon>
        <taxon>Pseudomonadati</taxon>
        <taxon>Spirochaetota</taxon>
        <taxon>Spirochaetia</taxon>
        <taxon>Leptospirales</taxon>
        <taxon>Leptospiraceae</taxon>
        <taxon>Leptospira</taxon>
    </lineage>
</organism>
<evidence type="ECO:0000313" key="1">
    <source>
        <dbReference type="EMBL" id="PJZ70844.1"/>
    </source>
</evidence>
<evidence type="ECO:0000313" key="2">
    <source>
        <dbReference type="EMBL" id="PJZ73740.1"/>
    </source>
</evidence>
<accession>A0A2M9ZNS6</accession>
<comment type="caution">
    <text evidence="2">The sequence shown here is derived from an EMBL/GenBank/DDBJ whole genome shotgun (WGS) entry which is preliminary data.</text>
</comment>
<reference evidence="3 4" key="1">
    <citation type="submission" date="2017-07" db="EMBL/GenBank/DDBJ databases">
        <title>Leptospira spp. isolated from tropical soils.</title>
        <authorList>
            <person name="Thibeaux R."/>
            <person name="Iraola G."/>
            <person name="Ferres I."/>
            <person name="Bierque E."/>
            <person name="Girault D."/>
            <person name="Soupe-Gilbert M.-E."/>
            <person name="Picardeau M."/>
            <person name="Goarant C."/>
        </authorList>
    </citation>
    <scope>NUCLEOTIDE SEQUENCE [LARGE SCALE GENOMIC DNA]</scope>
    <source>
        <strain evidence="2 4">FH1-B-B1</strain>
        <strain evidence="1 3">FH1-B-C1</strain>
    </source>
</reference>
<protein>
    <submittedName>
        <fullName evidence="2">Uncharacterized protein</fullName>
    </submittedName>
</protein>
<evidence type="ECO:0000313" key="3">
    <source>
        <dbReference type="Proteomes" id="UP000231962"/>
    </source>
</evidence>
<dbReference type="EMBL" id="NPDY01000002">
    <property type="protein sequence ID" value="PJZ70844.1"/>
    <property type="molecule type" value="Genomic_DNA"/>
</dbReference>